<dbReference type="GO" id="GO:0045892">
    <property type="term" value="P:negative regulation of DNA-templated transcription"/>
    <property type="evidence" value="ECO:0007669"/>
    <property type="project" value="TreeGrafter"/>
</dbReference>
<dbReference type="SMART" id="SM00866">
    <property type="entry name" value="UTRA"/>
    <property type="match status" value="1"/>
</dbReference>
<dbReference type="InterPro" id="IPR036390">
    <property type="entry name" value="WH_DNA-bd_sf"/>
</dbReference>
<protein>
    <submittedName>
        <fullName evidence="5">GntR family transcriptional regulator</fullName>
    </submittedName>
</protein>
<keyword evidence="1" id="KW-0805">Transcription regulation</keyword>
<feature type="domain" description="HTH gntR-type" evidence="4">
    <location>
        <begin position="7"/>
        <end position="75"/>
    </location>
</feature>
<dbReference type="GO" id="GO:0003677">
    <property type="term" value="F:DNA binding"/>
    <property type="evidence" value="ECO:0007669"/>
    <property type="project" value="UniProtKB-KW"/>
</dbReference>
<evidence type="ECO:0000256" key="1">
    <source>
        <dbReference type="ARBA" id="ARBA00023015"/>
    </source>
</evidence>
<dbReference type="InterPro" id="IPR028978">
    <property type="entry name" value="Chorismate_lyase_/UTRA_dom_sf"/>
</dbReference>
<dbReference type="Gene3D" id="3.40.1410.10">
    <property type="entry name" value="Chorismate lyase-like"/>
    <property type="match status" value="1"/>
</dbReference>
<dbReference type="PANTHER" id="PTHR44846">
    <property type="entry name" value="MANNOSYL-D-GLYCERATE TRANSPORT/METABOLISM SYSTEM REPRESSOR MNGR-RELATED"/>
    <property type="match status" value="1"/>
</dbReference>
<dbReference type="Proteomes" id="UP000319931">
    <property type="component" value="Unassembled WGS sequence"/>
</dbReference>
<dbReference type="InterPro" id="IPR000524">
    <property type="entry name" value="Tscrpt_reg_HTH_GntR"/>
</dbReference>
<dbReference type="PANTHER" id="PTHR44846:SF1">
    <property type="entry name" value="MANNOSYL-D-GLYCERATE TRANSPORT_METABOLISM SYSTEM REPRESSOR MNGR-RELATED"/>
    <property type="match status" value="1"/>
</dbReference>
<dbReference type="Pfam" id="PF00392">
    <property type="entry name" value="GntR"/>
    <property type="match status" value="1"/>
</dbReference>
<dbReference type="SUPFAM" id="SSF46785">
    <property type="entry name" value="Winged helix' DNA-binding domain"/>
    <property type="match status" value="1"/>
</dbReference>
<evidence type="ECO:0000256" key="3">
    <source>
        <dbReference type="ARBA" id="ARBA00023163"/>
    </source>
</evidence>
<dbReference type="OrthoDB" id="7173258at2"/>
<dbReference type="InterPro" id="IPR050679">
    <property type="entry name" value="Bact_HTH_transcr_reg"/>
</dbReference>
<proteinExistence type="predicted"/>
<dbReference type="PROSITE" id="PS50949">
    <property type="entry name" value="HTH_GNTR"/>
    <property type="match status" value="1"/>
</dbReference>
<dbReference type="EMBL" id="RCZC01000002">
    <property type="protein sequence ID" value="TPG55263.1"/>
    <property type="molecule type" value="Genomic_DNA"/>
</dbReference>
<keyword evidence="6" id="KW-1185">Reference proteome</keyword>
<reference evidence="5 6" key="1">
    <citation type="journal article" date="2019" name="Environ. Microbiol.">
        <title>Species interactions and distinct microbial communities in high Arctic permafrost affected cryosols are associated with the CH4 and CO2 gas fluxes.</title>
        <authorList>
            <person name="Altshuler I."/>
            <person name="Hamel J."/>
            <person name="Turney S."/>
            <person name="Magnuson E."/>
            <person name="Levesque R."/>
            <person name="Greer C."/>
            <person name="Whyte L.G."/>
        </authorList>
    </citation>
    <scope>NUCLEOTIDE SEQUENCE [LARGE SCALE GENOMIC DNA]</scope>
    <source>
        <strain evidence="5 6">E6.1</strain>
    </source>
</reference>
<dbReference type="InterPro" id="IPR036388">
    <property type="entry name" value="WH-like_DNA-bd_sf"/>
</dbReference>
<keyword evidence="3" id="KW-0804">Transcription</keyword>
<dbReference type="CDD" id="cd07377">
    <property type="entry name" value="WHTH_GntR"/>
    <property type="match status" value="1"/>
</dbReference>
<dbReference type="SUPFAM" id="SSF64288">
    <property type="entry name" value="Chorismate lyase-like"/>
    <property type="match status" value="1"/>
</dbReference>
<sequence length="245" mass="26759">MRRGDAVPLYHQIFLALRDEILSGTRAYGSTVPTEHQLSERFGVSRITARRALDELSDMGLVERRRRIGTRVIHRARPAAIDADIDQTVESLLAFGRDTAVRVLAFGAVPADPGVAEALGIDPQMEVLRAVRVRYKDGEPLGRIVSYTPLRFADVLTETALTTAPLLELLLRSGARIGSGSQTISALSADPELVEALALEPRAAVLRVERHVQDDAGTPLLLTIADYRADRYRISVDLSASGGRR</sequence>
<gene>
    <name evidence="5" type="ORF">EAH76_06140</name>
</gene>
<dbReference type="GO" id="GO:0003700">
    <property type="term" value="F:DNA-binding transcription factor activity"/>
    <property type="evidence" value="ECO:0007669"/>
    <property type="project" value="InterPro"/>
</dbReference>
<evidence type="ECO:0000313" key="6">
    <source>
        <dbReference type="Proteomes" id="UP000319931"/>
    </source>
</evidence>
<evidence type="ECO:0000259" key="4">
    <source>
        <dbReference type="PROSITE" id="PS50949"/>
    </source>
</evidence>
<dbReference type="PRINTS" id="PR00035">
    <property type="entry name" value="HTHGNTR"/>
</dbReference>
<dbReference type="InterPro" id="IPR011663">
    <property type="entry name" value="UTRA"/>
</dbReference>
<dbReference type="Pfam" id="PF07702">
    <property type="entry name" value="UTRA"/>
    <property type="match status" value="1"/>
</dbReference>
<organism evidence="5 6">
    <name type="scientific">Sphingomonas glacialis</name>
    <dbReference type="NCBI Taxonomy" id="658225"/>
    <lineage>
        <taxon>Bacteria</taxon>
        <taxon>Pseudomonadati</taxon>
        <taxon>Pseudomonadota</taxon>
        <taxon>Alphaproteobacteria</taxon>
        <taxon>Sphingomonadales</taxon>
        <taxon>Sphingomonadaceae</taxon>
        <taxon>Sphingomonas</taxon>
    </lineage>
</organism>
<accession>A0A502G2I9</accession>
<dbReference type="Gene3D" id="1.10.10.10">
    <property type="entry name" value="Winged helix-like DNA-binding domain superfamily/Winged helix DNA-binding domain"/>
    <property type="match status" value="1"/>
</dbReference>
<name>A0A502G2I9_9SPHN</name>
<dbReference type="AlphaFoldDB" id="A0A502G2I9"/>
<evidence type="ECO:0000313" key="5">
    <source>
        <dbReference type="EMBL" id="TPG55263.1"/>
    </source>
</evidence>
<dbReference type="SMART" id="SM00345">
    <property type="entry name" value="HTH_GNTR"/>
    <property type="match status" value="1"/>
</dbReference>
<keyword evidence="2" id="KW-0238">DNA-binding</keyword>
<evidence type="ECO:0000256" key="2">
    <source>
        <dbReference type="ARBA" id="ARBA00023125"/>
    </source>
</evidence>
<comment type="caution">
    <text evidence="5">The sequence shown here is derived from an EMBL/GenBank/DDBJ whole genome shotgun (WGS) entry which is preliminary data.</text>
</comment>